<protein>
    <submittedName>
        <fullName evidence="1">Uncharacterized protein</fullName>
    </submittedName>
</protein>
<keyword evidence="2" id="KW-1185">Reference proteome</keyword>
<comment type="caution">
    <text evidence="1">The sequence shown here is derived from an EMBL/GenBank/DDBJ whole genome shotgun (WGS) entry which is preliminary data.</text>
</comment>
<organism evidence="1 2">
    <name type="scientific">Stephania cephalantha</name>
    <dbReference type="NCBI Taxonomy" id="152367"/>
    <lineage>
        <taxon>Eukaryota</taxon>
        <taxon>Viridiplantae</taxon>
        <taxon>Streptophyta</taxon>
        <taxon>Embryophyta</taxon>
        <taxon>Tracheophyta</taxon>
        <taxon>Spermatophyta</taxon>
        <taxon>Magnoliopsida</taxon>
        <taxon>Ranunculales</taxon>
        <taxon>Menispermaceae</taxon>
        <taxon>Menispermoideae</taxon>
        <taxon>Cissampelideae</taxon>
        <taxon>Stephania</taxon>
    </lineage>
</organism>
<proteinExistence type="predicted"/>
<dbReference type="AlphaFoldDB" id="A0AAP0HND3"/>
<name>A0AAP0HND3_9MAGN</name>
<gene>
    <name evidence="1" type="ORF">Scep_028332</name>
</gene>
<reference evidence="1 2" key="1">
    <citation type="submission" date="2024-01" db="EMBL/GenBank/DDBJ databases">
        <title>Genome assemblies of Stephania.</title>
        <authorList>
            <person name="Yang L."/>
        </authorList>
    </citation>
    <scope>NUCLEOTIDE SEQUENCE [LARGE SCALE GENOMIC DNA]</scope>
    <source>
        <strain evidence="1">JXDWG</strain>
        <tissue evidence="1">Leaf</tissue>
    </source>
</reference>
<evidence type="ECO:0000313" key="1">
    <source>
        <dbReference type="EMBL" id="KAK9089250.1"/>
    </source>
</evidence>
<accession>A0AAP0HND3</accession>
<evidence type="ECO:0000313" key="2">
    <source>
        <dbReference type="Proteomes" id="UP001419268"/>
    </source>
</evidence>
<dbReference type="Proteomes" id="UP001419268">
    <property type="component" value="Unassembled WGS sequence"/>
</dbReference>
<sequence>MLNHPTQLWIRGCHNLTSVNVRGLSSLKSTNTDPTSAHNYSLSSIAPTCISVHVAAGLLGDVVESDSDQHFEASVYNLVEPTWEVSLFFVVHRVCTALEVVVKRSELGEKWRLYRVVYGF</sequence>
<dbReference type="EMBL" id="JBBNAG010000012">
    <property type="protein sequence ID" value="KAK9089250.1"/>
    <property type="molecule type" value="Genomic_DNA"/>
</dbReference>